<proteinExistence type="predicted"/>
<dbReference type="PANTHER" id="PTHR47333:SF4">
    <property type="entry name" value="EGF-LIKE DOMAIN-CONTAINING PROTEIN"/>
    <property type="match status" value="1"/>
</dbReference>
<dbReference type="Proteomes" id="UP000887013">
    <property type="component" value="Unassembled WGS sequence"/>
</dbReference>
<sequence>MKDRESKNIDECSFGNFGCSHRCVNTEGGAHCSCYKGYRLHNNRKQCEDINECFSRNFDCSHECVNTLGGAYCACRKGYKLHKDLKQCVDVDECSDDKLNRCDHDCLNFEGGYNCSCRPGYVSLGDFRCEPCRTNSYKSVNNLACVDCPAHSYTNGGGKTSIEDCFCNSGFSGNLADNVPCQDINECATENFGCSDICSNTLGSAHCACPPGFELQEDHKTCKEQVANISFGIQFRNSSPFFLSLAIS</sequence>
<feature type="domain" description="EGF-like" evidence="9">
    <location>
        <begin position="8"/>
        <end position="48"/>
    </location>
</feature>
<dbReference type="SUPFAM" id="SSF57184">
    <property type="entry name" value="Growth factor receptor domain"/>
    <property type="match status" value="1"/>
</dbReference>
<keyword evidence="7" id="KW-0325">Glycoprotein</keyword>
<evidence type="ECO:0000256" key="4">
    <source>
        <dbReference type="ARBA" id="ARBA00022729"/>
    </source>
</evidence>
<dbReference type="Pfam" id="PF12662">
    <property type="entry name" value="cEGF"/>
    <property type="match status" value="1"/>
</dbReference>
<dbReference type="FunFam" id="2.10.25.10:FF:000037">
    <property type="entry name" value="Signal peptide, CUB domain and EGF-like domain-containing 2"/>
    <property type="match status" value="2"/>
</dbReference>
<dbReference type="PROSITE" id="PS01186">
    <property type="entry name" value="EGF_2"/>
    <property type="match status" value="4"/>
</dbReference>
<reference evidence="10" key="1">
    <citation type="submission" date="2020-08" db="EMBL/GenBank/DDBJ databases">
        <title>Multicomponent nature underlies the extraordinary mechanical properties of spider dragline silk.</title>
        <authorList>
            <person name="Kono N."/>
            <person name="Nakamura H."/>
            <person name="Mori M."/>
            <person name="Yoshida Y."/>
            <person name="Ohtoshi R."/>
            <person name="Malay A.D."/>
            <person name="Moran D.A.P."/>
            <person name="Tomita M."/>
            <person name="Numata K."/>
            <person name="Arakawa K."/>
        </authorList>
    </citation>
    <scope>NUCLEOTIDE SEQUENCE</scope>
</reference>
<dbReference type="OrthoDB" id="10045365at2759"/>
<organism evidence="10 11">
    <name type="scientific">Nephila pilipes</name>
    <name type="common">Giant wood spider</name>
    <name type="synonym">Nephila maculata</name>
    <dbReference type="NCBI Taxonomy" id="299642"/>
    <lineage>
        <taxon>Eukaryota</taxon>
        <taxon>Metazoa</taxon>
        <taxon>Ecdysozoa</taxon>
        <taxon>Arthropoda</taxon>
        <taxon>Chelicerata</taxon>
        <taxon>Arachnida</taxon>
        <taxon>Araneae</taxon>
        <taxon>Araneomorphae</taxon>
        <taxon>Entelegynae</taxon>
        <taxon>Araneoidea</taxon>
        <taxon>Nephilidae</taxon>
        <taxon>Nephila</taxon>
    </lineage>
</organism>
<dbReference type="SMART" id="SM01411">
    <property type="entry name" value="Ephrin_rec_like"/>
    <property type="match status" value="1"/>
</dbReference>
<keyword evidence="3 8" id="KW-0245">EGF-like domain</keyword>
<evidence type="ECO:0000256" key="2">
    <source>
        <dbReference type="ARBA" id="ARBA00022525"/>
    </source>
</evidence>
<evidence type="ECO:0000256" key="6">
    <source>
        <dbReference type="ARBA" id="ARBA00023157"/>
    </source>
</evidence>
<dbReference type="InterPro" id="IPR049883">
    <property type="entry name" value="NOTCH1_EGF-like"/>
</dbReference>
<evidence type="ECO:0000256" key="5">
    <source>
        <dbReference type="ARBA" id="ARBA00022737"/>
    </source>
</evidence>
<dbReference type="InterPro" id="IPR026823">
    <property type="entry name" value="cEGF"/>
</dbReference>
<evidence type="ECO:0000313" key="10">
    <source>
        <dbReference type="EMBL" id="GFU46341.1"/>
    </source>
</evidence>
<dbReference type="PROSITE" id="PS00010">
    <property type="entry name" value="ASX_HYDROXYL"/>
    <property type="match status" value="1"/>
</dbReference>
<dbReference type="Gene3D" id="2.10.25.10">
    <property type="entry name" value="Laminin"/>
    <property type="match status" value="4"/>
</dbReference>
<feature type="domain" description="EGF-like" evidence="9">
    <location>
        <begin position="90"/>
        <end position="130"/>
    </location>
</feature>
<keyword evidence="6" id="KW-1015">Disulfide bond</keyword>
<name>A0A8X6QVL4_NEPPI</name>
<dbReference type="Pfam" id="PF07645">
    <property type="entry name" value="EGF_CA"/>
    <property type="match status" value="1"/>
</dbReference>
<comment type="caution">
    <text evidence="8">Lacks conserved residue(s) required for the propagation of feature annotation.</text>
</comment>
<dbReference type="SUPFAM" id="SSF57196">
    <property type="entry name" value="EGF/Laminin"/>
    <property type="match status" value="1"/>
</dbReference>
<dbReference type="GO" id="GO:0005509">
    <property type="term" value="F:calcium ion binding"/>
    <property type="evidence" value="ECO:0007669"/>
    <property type="project" value="InterPro"/>
</dbReference>
<comment type="subcellular location">
    <subcellularLocation>
        <location evidence="1">Secreted</location>
    </subcellularLocation>
</comment>
<dbReference type="InterPro" id="IPR052080">
    <property type="entry name" value="vWF_C/EGF_Fibrillin"/>
</dbReference>
<dbReference type="InterPro" id="IPR018097">
    <property type="entry name" value="EGF_Ca-bd_CS"/>
</dbReference>
<keyword evidence="2" id="KW-0964">Secreted</keyword>
<dbReference type="FunFam" id="2.10.25.10:FF:000240">
    <property type="entry name" value="Vitamin K-dependent protein S"/>
    <property type="match status" value="1"/>
</dbReference>
<keyword evidence="5" id="KW-0677">Repeat</keyword>
<dbReference type="Gene3D" id="2.10.50.10">
    <property type="entry name" value="Tumor Necrosis Factor Receptor, subunit A, domain 2"/>
    <property type="match status" value="1"/>
</dbReference>
<evidence type="ECO:0000259" key="9">
    <source>
        <dbReference type="PROSITE" id="PS50026"/>
    </source>
</evidence>
<evidence type="ECO:0000313" key="11">
    <source>
        <dbReference type="Proteomes" id="UP000887013"/>
    </source>
</evidence>
<dbReference type="SMART" id="SM00179">
    <property type="entry name" value="EGF_CA"/>
    <property type="match status" value="4"/>
</dbReference>
<dbReference type="GO" id="GO:0005576">
    <property type="term" value="C:extracellular region"/>
    <property type="evidence" value="ECO:0007669"/>
    <property type="project" value="UniProtKB-SubCell"/>
</dbReference>
<dbReference type="PROSITE" id="PS01187">
    <property type="entry name" value="EGF_CA"/>
    <property type="match status" value="1"/>
</dbReference>
<protein>
    <submittedName>
        <fullName evidence="10">Hemicentin-2</fullName>
    </submittedName>
</protein>
<dbReference type="AlphaFoldDB" id="A0A8X6QVL4"/>
<dbReference type="EMBL" id="BMAW01086162">
    <property type="protein sequence ID" value="GFU46341.1"/>
    <property type="molecule type" value="Genomic_DNA"/>
</dbReference>
<dbReference type="InterPro" id="IPR001881">
    <property type="entry name" value="EGF-like_Ca-bd_dom"/>
</dbReference>
<dbReference type="InterPro" id="IPR000742">
    <property type="entry name" value="EGF"/>
</dbReference>
<dbReference type="InterPro" id="IPR000152">
    <property type="entry name" value="EGF-type_Asp/Asn_hydroxyl_site"/>
</dbReference>
<dbReference type="Pfam" id="PF14670">
    <property type="entry name" value="FXa_inhibition"/>
    <property type="match status" value="1"/>
</dbReference>
<keyword evidence="11" id="KW-1185">Reference proteome</keyword>
<evidence type="ECO:0000256" key="1">
    <source>
        <dbReference type="ARBA" id="ARBA00004613"/>
    </source>
</evidence>
<dbReference type="PROSITE" id="PS50026">
    <property type="entry name" value="EGF_3"/>
    <property type="match status" value="2"/>
</dbReference>
<evidence type="ECO:0000256" key="8">
    <source>
        <dbReference type="PROSITE-ProRule" id="PRU00076"/>
    </source>
</evidence>
<keyword evidence="4" id="KW-0732">Signal</keyword>
<dbReference type="PANTHER" id="PTHR47333">
    <property type="entry name" value="VON WILLEBRAND FACTOR C AND EGF DOMAIN-CONTAINING PROTEIN"/>
    <property type="match status" value="1"/>
</dbReference>
<dbReference type="SMART" id="SM00181">
    <property type="entry name" value="EGF"/>
    <property type="match status" value="4"/>
</dbReference>
<evidence type="ECO:0000256" key="3">
    <source>
        <dbReference type="ARBA" id="ARBA00022536"/>
    </source>
</evidence>
<evidence type="ECO:0000256" key="7">
    <source>
        <dbReference type="ARBA" id="ARBA00023180"/>
    </source>
</evidence>
<gene>
    <name evidence="10" type="primary">Hmcn2_2</name>
    <name evidence="10" type="ORF">NPIL_207591</name>
</gene>
<dbReference type="FunFam" id="2.10.25.10:FF:000038">
    <property type="entry name" value="Fibrillin 2"/>
    <property type="match status" value="1"/>
</dbReference>
<dbReference type="InterPro" id="IPR009030">
    <property type="entry name" value="Growth_fac_rcpt_cys_sf"/>
</dbReference>
<accession>A0A8X6QVL4</accession>
<comment type="caution">
    <text evidence="10">The sequence shown here is derived from an EMBL/GenBank/DDBJ whole genome shotgun (WGS) entry which is preliminary data.</text>
</comment>